<sequence length="214" mass="23347">MTGFSTTPDGKSSDFDFEPRPVFLDPGTIKSRLTLDMRLHLIETMKVSLDEHMGAVVSFKYEVGGVTYCKVSYFDDATNIVLSDDFLQSAYVVYDWEDMEISLAQFNSEEAEDDIHEIVRDVPGGSAATDIPRGYLGYDKAVQAAPTESPLGVPTITLTALSTASGSGSVDTTDTCSSPTLRQPNLVTVKAMERRASAEKSSINMPYFLLMDLA</sequence>
<dbReference type="InterPro" id="IPR021109">
    <property type="entry name" value="Peptidase_aspartic_dom_sf"/>
</dbReference>
<reference evidence="1" key="2">
    <citation type="submission" date="2020-02" db="EMBL/GenBank/DDBJ databases">
        <title>Identification and distribution of gene clusters putatively required for synthesis of sphingolipid metabolism inhibitors in phylogenetically diverse species of the filamentous fungus Fusarium.</title>
        <authorList>
            <person name="Kim H.-S."/>
            <person name="Busman M."/>
            <person name="Brown D.W."/>
            <person name="Divon H."/>
            <person name="Uhlig S."/>
            <person name="Proctor R.H."/>
        </authorList>
    </citation>
    <scope>NUCLEOTIDE SEQUENCE</scope>
    <source>
        <strain evidence="1">NRRL 25174</strain>
    </source>
</reference>
<evidence type="ECO:0000313" key="2">
    <source>
        <dbReference type="Proteomes" id="UP000730481"/>
    </source>
</evidence>
<dbReference type="EMBL" id="PVQB02000167">
    <property type="protein sequence ID" value="KAF4341956.1"/>
    <property type="molecule type" value="Genomic_DNA"/>
</dbReference>
<name>A0A9P5ANS1_9HYPO</name>
<dbReference type="Gene3D" id="2.40.70.10">
    <property type="entry name" value="Acid Proteases"/>
    <property type="match status" value="1"/>
</dbReference>
<dbReference type="OrthoDB" id="771136at2759"/>
<gene>
    <name evidence="1" type="ORF">FBEOM_4122</name>
</gene>
<dbReference type="SUPFAM" id="SSF50630">
    <property type="entry name" value="Acid proteases"/>
    <property type="match status" value="1"/>
</dbReference>
<dbReference type="Proteomes" id="UP000730481">
    <property type="component" value="Unassembled WGS sequence"/>
</dbReference>
<reference evidence="1" key="1">
    <citation type="journal article" date="2017" name="Mycologia">
        <title>Fusarium algeriense, sp. nov., a novel toxigenic crown rot pathogen of durum wheat from Algeria is nested in the Fusarium burgessii species complex.</title>
        <authorList>
            <person name="Laraba I."/>
            <person name="Keddad A."/>
            <person name="Boureghda H."/>
            <person name="Abdallah N."/>
            <person name="Vaughan M.M."/>
            <person name="Proctor R.H."/>
            <person name="Busman M."/>
            <person name="O'Donnell K."/>
        </authorList>
    </citation>
    <scope>NUCLEOTIDE SEQUENCE</scope>
    <source>
        <strain evidence="1">NRRL 25174</strain>
    </source>
</reference>
<dbReference type="AlphaFoldDB" id="A0A9P5ANS1"/>
<proteinExistence type="predicted"/>
<accession>A0A9P5ANS1</accession>
<organism evidence="1 2">
    <name type="scientific">Fusarium beomiforme</name>
    <dbReference type="NCBI Taxonomy" id="44412"/>
    <lineage>
        <taxon>Eukaryota</taxon>
        <taxon>Fungi</taxon>
        <taxon>Dikarya</taxon>
        <taxon>Ascomycota</taxon>
        <taxon>Pezizomycotina</taxon>
        <taxon>Sordariomycetes</taxon>
        <taxon>Hypocreomycetidae</taxon>
        <taxon>Hypocreales</taxon>
        <taxon>Nectriaceae</taxon>
        <taxon>Fusarium</taxon>
        <taxon>Fusarium burgessii species complex</taxon>
    </lineage>
</organism>
<evidence type="ECO:0000313" key="1">
    <source>
        <dbReference type="EMBL" id="KAF4341956.1"/>
    </source>
</evidence>
<comment type="caution">
    <text evidence="1">The sequence shown here is derived from an EMBL/GenBank/DDBJ whole genome shotgun (WGS) entry which is preliminary data.</text>
</comment>
<protein>
    <submittedName>
        <fullName evidence="1">Aspartic ase 3</fullName>
    </submittedName>
</protein>
<keyword evidence="2" id="KW-1185">Reference proteome</keyword>